<reference evidence="1" key="1">
    <citation type="submission" date="2014-09" db="EMBL/GenBank/DDBJ databases">
        <authorList>
            <person name="Magalhaes I.L.F."/>
            <person name="Oliveira U."/>
            <person name="Santos F.R."/>
            <person name="Vidigal T.H.D.A."/>
            <person name="Brescovit A.D."/>
            <person name="Santos A.J."/>
        </authorList>
    </citation>
    <scope>NUCLEOTIDE SEQUENCE</scope>
    <source>
        <tissue evidence="1">Shoot tissue taken approximately 20 cm above the soil surface</tissue>
    </source>
</reference>
<dbReference type="EMBL" id="GBRH01168563">
    <property type="protein sequence ID" value="JAE29333.1"/>
    <property type="molecule type" value="Transcribed_RNA"/>
</dbReference>
<dbReference type="AlphaFoldDB" id="A0A0A9H8T6"/>
<reference evidence="1" key="2">
    <citation type="journal article" date="2015" name="Data Brief">
        <title>Shoot transcriptome of the giant reed, Arundo donax.</title>
        <authorList>
            <person name="Barrero R.A."/>
            <person name="Guerrero F.D."/>
            <person name="Moolhuijzen P."/>
            <person name="Goolsby J.A."/>
            <person name="Tidwell J."/>
            <person name="Bellgard S.E."/>
            <person name="Bellgard M.I."/>
        </authorList>
    </citation>
    <scope>NUCLEOTIDE SEQUENCE</scope>
    <source>
        <tissue evidence="1">Shoot tissue taken approximately 20 cm above the soil surface</tissue>
    </source>
</reference>
<accession>A0A0A9H8T6</accession>
<proteinExistence type="predicted"/>
<organism evidence="1">
    <name type="scientific">Arundo donax</name>
    <name type="common">Giant reed</name>
    <name type="synonym">Donax arundinaceus</name>
    <dbReference type="NCBI Taxonomy" id="35708"/>
    <lineage>
        <taxon>Eukaryota</taxon>
        <taxon>Viridiplantae</taxon>
        <taxon>Streptophyta</taxon>
        <taxon>Embryophyta</taxon>
        <taxon>Tracheophyta</taxon>
        <taxon>Spermatophyta</taxon>
        <taxon>Magnoliopsida</taxon>
        <taxon>Liliopsida</taxon>
        <taxon>Poales</taxon>
        <taxon>Poaceae</taxon>
        <taxon>PACMAD clade</taxon>
        <taxon>Arundinoideae</taxon>
        <taxon>Arundineae</taxon>
        <taxon>Arundo</taxon>
    </lineage>
</organism>
<protein>
    <submittedName>
        <fullName evidence="1">Uncharacterized protein</fullName>
    </submittedName>
</protein>
<name>A0A0A9H8T6_ARUDO</name>
<evidence type="ECO:0000313" key="1">
    <source>
        <dbReference type="EMBL" id="JAE29333.1"/>
    </source>
</evidence>
<sequence length="31" mass="3469">MEERALALVMPVARRAGPQIRGAVTRRGRYS</sequence>